<protein>
    <submittedName>
        <fullName evidence="1">Uncharacterized protein</fullName>
    </submittedName>
</protein>
<sequence>MTANAFYTAICRFSGRLPPSFLSKALSIVALICMKQIEKQYEYVWWRAQLGGAQHANFKSGDTLTELYK</sequence>
<gene>
    <name evidence="1" type="ORF">GHY86_22915</name>
</gene>
<dbReference type="AlphaFoldDB" id="A0AA36UUQ1"/>
<name>A0AA36UUQ1_VIBAL</name>
<evidence type="ECO:0000313" key="1">
    <source>
        <dbReference type="EMBL" id="EGQ9137972.1"/>
    </source>
</evidence>
<accession>A0AA36UUQ1</accession>
<dbReference type="EMBL" id="AAXMUW010000086">
    <property type="protein sequence ID" value="EGQ9137972.1"/>
    <property type="molecule type" value="Genomic_DNA"/>
</dbReference>
<reference evidence="1" key="1">
    <citation type="submission" date="2019-11" db="EMBL/GenBank/DDBJ databases">
        <authorList>
            <consortium name="PulseNet: The National Subtyping Network for Foodborne Disease Surveillance"/>
            <person name="Tarr C.L."/>
            <person name="Trees E."/>
            <person name="Katz L.S."/>
            <person name="Carleton-Romer H.A."/>
            <person name="Stroika S."/>
            <person name="Kucerova Z."/>
            <person name="Roache K.F."/>
            <person name="Sabol A.L."/>
            <person name="Besser J."/>
            <person name="Gerner-Smidt P."/>
        </authorList>
    </citation>
    <scope>NUCLEOTIDE SEQUENCE</scope>
    <source>
        <strain evidence="1">PNUSAV001129</strain>
    </source>
</reference>
<dbReference type="Proteomes" id="UP000714625">
    <property type="component" value="Unassembled WGS sequence"/>
</dbReference>
<proteinExistence type="predicted"/>
<comment type="caution">
    <text evidence="1">The sequence shown here is derived from an EMBL/GenBank/DDBJ whole genome shotgun (WGS) entry which is preliminary data.</text>
</comment>
<evidence type="ECO:0000313" key="2">
    <source>
        <dbReference type="Proteomes" id="UP000714625"/>
    </source>
</evidence>
<organism evidence="1 2">
    <name type="scientific">Vibrio alginolyticus</name>
    <dbReference type="NCBI Taxonomy" id="663"/>
    <lineage>
        <taxon>Bacteria</taxon>
        <taxon>Pseudomonadati</taxon>
        <taxon>Pseudomonadota</taxon>
        <taxon>Gammaproteobacteria</taxon>
        <taxon>Vibrionales</taxon>
        <taxon>Vibrionaceae</taxon>
        <taxon>Vibrio</taxon>
    </lineage>
</organism>